<reference evidence="1" key="1">
    <citation type="journal article" date="2014" name="Int. J. Syst. Evol. Microbiol.">
        <title>Complete genome sequence of Corynebacterium casei LMG S-19264T (=DSM 44701T), isolated from a smear-ripened cheese.</title>
        <authorList>
            <consortium name="US DOE Joint Genome Institute (JGI-PGF)"/>
            <person name="Walter F."/>
            <person name="Albersmeier A."/>
            <person name="Kalinowski J."/>
            <person name="Ruckert C."/>
        </authorList>
    </citation>
    <scope>NUCLEOTIDE SEQUENCE</scope>
    <source>
        <strain evidence="1">CGMCC 4.7299</strain>
    </source>
</reference>
<dbReference type="Proteomes" id="UP000656042">
    <property type="component" value="Unassembled WGS sequence"/>
</dbReference>
<protein>
    <submittedName>
        <fullName evidence="1">Uncharacterized protein</fullName>
    </submittedName>
</protein>
<comment type="caution">
    <text evidence="1">The sequence shown here is derived from an EMBL/GenBank/DDBJ whole genome shotgun (WGS) entry which is preliminary data.</text>
</comment>
<organism evidence="1 2">
    <name type="scientific">Mangrovihabitans endophyticus</name>
    <dbReference type="NCBI Taxonomy" id="1751298"/>
    <lineage>
        <taxon>Bacteria</taxon>
        <taxon>Bacillati</taxon>
        <taxon>Actinomycetota</taxon>
        <taxon>Actinomycetes</taxon>
        <taxon>Micromonosporales</taxon>
        <taxon>Micromonosporaceae</taxon>
        <taxon>Mangrovihabitans</taxon>
    </lineage>
</organism>
<name>A0A8J3FSY2_9ACTN</name>
<dbReference type="EMBL" id="BMMX01000074">
    <property type="protein sequence ID" value="GGL20104.1"/>
    <property type="molecule type" value="Genomic_DNA"/>
</dbReference>
<dbReference type="AlphaFoldDB" id="A0A8J3FSY2"/>
<accession>A0A8J3FSY2</accession>
<keyword evidence="2" id="KW-1185">Reference proteome</keyword>
<evidence type="ECO:0000313" key="1">
    <source>
        <dbReference type="EMBL" id="GGL20104.1"/>
    </source>
</evidence>
<gene>
    <name evidence="1" type="ORF">GCM10012284_63380</name>
</gene>
<reference evidence="1" key="2">
    <citation type="submission" date="2020-09" db="EMBL/GenBank/DDBJ databases">
        <authorList>
            <person name="Sun Q."/>
            <person name="Zhou Y."/>
        </authorList>
    </citation>
    <scope>NUCLEOTIDE SEQUENCE</scope>
    <source>
        <strain evidence="1">CGMCC 4.7299</strain>
    </source>
</reference>
<proteinExistence type="predicted"/>
<sequence>MERRRQIIARESGMEMPVPSRGRSFLKRFGIAWGAALLVLAVIGVVLAISVNQDNGTPASEAQADPATALESAQAACATGVDSIGVETADGGNTGIDVTLPLG</sequence>
<evidence type="ECO:0000313" key="2">
    <source>
        <dbReference type="Proteomes" id="UP000656042"/>
    </source>
</evidence>
<dbReference type="RefSeq" id="WP_189083026.1">
    <property type="nucleotide sequence ID" value="NZ_BMMX01000074.1"/>
</dbReference>